<gene>
    <name evidence="2" type="ORF">AMLFYP55_02287</name>
</gene>
<accession>A0A6N2SU33</accession>
<sequence>MKRNLLFAKSSATVLSCAAFSYAGEVQAPPSIKGATITIEFEEANLIRRETLEYDEIIESAYSELVYVPKKGTALISFGYTHTGRRFYNFIVSGEDKHLANFEENAKPATITFSSKKGRIYQGKIHGYRTCDRGGGWDKLISITIKLPK</sequence>
<evidence type="ECO:0000256" key="1">
    <source>
        <dbReference type="SAM" id="SignalP"/>
    </source>
</evidence>
<keyword evidence="1" id="KW-0732">Signal</keyword>
<reference evidence="2" key="1">
    <citation type="submission" date="2019-11" db="EMBL/GenBank/DDBJ databases">
        <authorList>
            <person name="Feng L."/>
        </authorList>
    </citation>
    <scope>NUCLEOTIDE SEQUENCE</scope>
    <source>
        <strain evidence="2">AMuciniphilaLFYP55</strain>
    </source>
</reference>
<feature type="chain" id="PRO_5026859178" evidence="1">
    <location>
        <begin position="24"/>
        <end position="149"/>
    </location>
</feature>
<dbReference type="AlphaFoldDB" id="A0A6N2SU33"/>
<name>A0A6N2SU33_9BACT</name>
<protein>
    <submittedName>
        <fullName evidence="2">Uncharacterized protein</fullName>
    </submittedName>
</protein>
<dbReference type="EMBL" id="CACRSS010000003">
    <property type="protein sequence ID" value="VYS96594.1"/>
    <property type="molecule type" value="Genomic_DNA"/>
</dbReference>
<feature type="signal peptide" evidence="1">
    <location>
        <begin position="1"/>
        <end position="23"/>
    </location>
</feature>
<organism evidence="2">
    <name type="scientific">Akkermansia muciniphila</name>
    <dbReference type="NCBI Taxonomy" id="239935"/>
    <lineage>
        <taxon>Bacteria</taxon>
        <taxon>Pseudomonadati</taxon>
        <taxon>Verrucomicrobiota</taxon>
        <taxon>Verrucomicrobiia</taxon>
        <taxon>Verrucomicrobiales</taxon>
        <taxon>Akkermansiaceae</taxon>
        <taxon>Akkermansia</taxon>
    </lineage>
</organism>
<evidence type="ECO:0000313" key="2">
    <source>
        <dbReference type="EMBL" id="VYS96594.1"/>
    </source>
</evidence>
<proteinExistence type="predicted"/>
<dbReference type="RefSeq" id="WP_102722776.1">
    <property type="nucleotide sequence ID" value="NZ_CACRSS010000003.1"/>
</dbReference>